<evidence type="ECO:0000313" key="3">
    <source>
        <dbReference type="Proteomes" id="UP001430953"/>
    </source>
</evidence>
<sequence>MYIYTFRSKFYFVILIKYFPRLYFSYILNFQNYFSPAISFCCNSSIKTFGKTFRYSPNGHVEDVTADGTRHGHVAVSLSRNDDACDKVRYAGASCEERQAHHFRRYGHCVAGDIRPPDHQVRVRRDPEDRADERYREELFS</sequence>
<dbReference type="EMBL" id="JADYXP020000001">
    <property type="protein sequence ID" value="KAL0132647.1"/>
    <property type="molecule type" value="Genomic_DNA"/>
</dbReference>
<dbReference type="Proteomes" id="UP001430953">
    <property type="component" value="Unassembled WGS sequence"/>
</dbReference>
<accession>A0AAW2GZF0</accession>
<keyword evidence="3" id="KW-1185">Reference proteome</keyword>
<protein>
    <submittedName>
        <fullName evidence="2">Uncharacterized protein</fullName>
    </submittedName>
</protein>
<evidence type="ECO:0000313" key="2">
    <source>
        <dbReference type="EMBL" id="KAL0132647.1"/>
    </source>
</evidence>
<gene>
    <name evidence="2" type="ORF">PUN28_000419</name>
</gene>
<name>A0AAW2GZF0_9HYME</name>
<dbReference type="AlphaFoldDB" id="A0AAW2GZF0"/>
<organism evidence="2 3">
    <name type="scientific">Cardiocondyla obscurior</name>
    <dbReference type="NCBI Taxonomy" id="286306"/>
    <lineage>
        <taxon>Eukaryota</taxon>
        <taxon>Metazoa</taxon>
        <taxon>Ecdysozoa</taxon>
        <taxon>Arthropoda</taxon>
        <taxon>Hexapoda</taxon>
        <taxon>Insecta</taxon>
        <taxon>Pterygota</taxon>
        <taxon>Neoptera</taxon>
        <taxon>Endopterygota</taxon>
        <taxon>Hymenoptera</taxon>
        <taxon>Apocrita</taxon>
        <taxon>Aculeata</taxon>
        <taxon>Formicoidea</taxon>
        <taxon>Formicidae</taxon>
        <taxon>Myrmicinae</taxon>
        <taxon>Cardiocondyla</taxon>
    </lineage>
</organism>
<proteinExistence type="predicted"/>
<evidence type="ECO:0000256" key="1">
    <source>
        <dbReference type="SAM" id="MobiDB-lite"/>
    </source>
</evidence>
<reference evidence="2 3" key="1">
    <citation type="submission" date="2023-03" db="EMBL/GenBank/DDBJ databases">
        <title>High recombination rates correlate with genetic variation in Cardiocondyla obscurior ants.</title>
        <authorList>
            <person name="Errbii M."/>
        </authorList>
    </citation>
    <scope>NUCLEOTIDE SEQUENCE [LARGE SCALE GENOMIC DNA]</scope>
    <source>
        <strain evidence="2">Alpha-2009</strain>
        <tissue evidence="2">Whole body</tissue>
    </source>
</reference>
<comment type="caution">
    <text evidence="2">The sequence shown here is derived from an EMBL/GenBank/DDBJ whole genome shotgun (WGS) entry which is preliminary data.</text>
</comment>
<feature type="region of interest" description="Disordered" evidence="1">
    <location>
        <begin position="120"/>
        <end position="141"/>
    </location>
</feature>